<dbReference type="AlphaFoldDB" id="A0A1H4ANT9"/>
<dbReference type="Pfam" id="PF04965">
    <property type="entry name" value="GPW_gp25"/>
    <property type="match status" value="1"/>
</dbReference>
<keyword evidence="3" id="KW-1185">Reference proteome</keyword>
<dbReference type="SUPFAM" id="SSF160719">
    <property type="entry name" value="gpW/gp25-like"/>
    <property type="match status" value="1"/>
</dbReference>
<dbReference type="Proteomes" id="UP000199397">
    <property type="component" value="Unassembled WGS sequence"/>
</dbReference>
<dbReference type="STRING" id="525918.SAMN05660964_01438"/>
<sequence length="159" mass="17702">MTARDPAALEALLGRDLRLDYRSSPGFYENAELRDTLNAGLGQRDLAVAGGVDTLRQAIANRLKTRRGELTPLGHPDYGSRHHELIGEPNVERTRNLIKLYVLQALKQERRIERVLQASVQATHVPARDTVRIELSVQVIGQHLPLEIIVPFNLSGDTA</sequence>
<evidence type="ECO:0000313" key="3">
    <source>
        <dbReference type="Proteomes" id="UP000199397"/>
    </source>
</evidence>
<organism evidence="2 3">
    <name type="scientific">Thiothrix caldifontis</name>
    <dbReference type="NCBI Taxonomy" id="525918"/>
    <lineage>
        <taxon>Bacteria</taxon>
        <taxon>Pseudomonadati</taxon>
        <taxon>Pseudomonadota</taxon>
        <taxon>Gammaproteobacteria</taxon>
        <taxon>Thiotrichales</taxon>
        <taxon>Thiotrichaceae</taxon>
        <taxon>Thiothrix</taxon>
    </lineage>
</organism>
<accession>A0A1H4ANT9</accession>
<protein>
    <submittedName>
        <fullName evidence="2">Phage baseplate assembly protein W</fullName>
    </submittedName>
</protein>
<evidence type="ECO:0000259" key="1">
    <source>
        <dbReference type="Pfam" id="PF04965"/>
    </source>
</evidence>
<reference evidence="2 3" key="1">
    <citation type="submission" date="2016-10" db="EMBL/GenBank/DDBJ databases">
        <authorList>
            <person name="de Groot N.N."/>
        </authorList>
    </citation>
    <scope>NUCLEOTIDE SEQUENCE [LARGE SCALE GENOMIC DNA]</scope>
    <source>
        <strain evidence="2 3">DSM 21228</strain>
    </source>
</reference>
<dbReference type="OrthoDB" id="4829041at2"/>
<dbReference type="Gene3D" id="3.10.450.40">
    <property type="match status" value="1"/>
</dbReference>
<evidence type="ECO:0000313" key="2">
    <source>
        <dbReference type="EMBL" id="SEA37580.1"/>
    </source>
</evidence>
<dbReference type="InterPro" id="IPR007048">
    <property type="entry name" value="IraD/Gp25-like"/>
</dbReference>
<dbReference type="EMBL" id="FNQP01000007">
    <property type="protein sequence ID" value="SEA37580.1"/>
    <property type="molecule type" value="Genomic_DNA"/>
</dbReference>
<gene>
    <name evidence="2" type="ORF">SAMN05660964_01438</name>
</gene>
<proteinExistence type="predicted"/>
<dbReference type="RefSeq" id="WP_093066872.1">
    <property type="nucleotide sequence ID" value="NZ_FNQP01000007.1"/>
</dbReference>
<name>A0A1H4ANT9_9GAMM</name>
<feature type="domain" description="IraD/Gp25-like" evidence="1">
    <location>
        <begin position="53"/>
        <end position="141"/>
    </location>
</feature>